<dbReference type="Proteomes" id="UP000185999">
    <property type="component" value="Unassembled WGS sequence"/>
</dbReference>
<reference evidence="2" key="1">
    <citation type="submission" date="2017-01" db="EMBL/GenBank/DDBJ databases">
        <authorList>
            <person name="Varghese N."/>
            <person name="Submissions S."/>
        </authorList>
    </citation>
    <scope>NUCLEOTIDE SEQUENCE [LARGE SCALE GENOMIC DNA]</scope>
    <source>
        <strain evidence="2">DSM 22306</strain>
    </source>
</reference>
<sequence>MGNQSLSKLLELWEEHASKVSKQTEVTLSINDTDIIRLAALADVYKLPQNEIIATLIHEALNELEARMPYIPGKKVIRIEDGDEIFQDTGPMPEYLAAQKRYLAK</sequence>
<evidence type="ECO:0000313" key="1">
    <source>
        <dbReference type="EMBL" id="SIS79816.1"/>
    </source>
</evidence>
<dbReference type="STRING" id="619304.SAMN05421760_10571"/>
<dbReference type="EMBL" id="FTOE01000005">
    <property type="protein sequence ID" value="SIS79816.1"/>
    <property type="molecule type" value="Genomic_DNA"/>
</dbReference>
<dbReference type="OrthoDB" id="6386565at2"/>
<keyword evidence="2" id="KW-1185">Reference proteome</keyword>
<proteinExistence type="predicted"/>
<dbReference type="RefSeq" id="WP_054340131.1">
    <property type="nucleotide sequence ID" value="NZ_FTOE01000005.1"/>
</dbReference>
<organism evidence="1 2">
    <name type="scientific">Neptunomonas antarctica</name>
    <dbReference type="NCBI Taxonomy" id="619304"/>
    <lineage>
        <taxon>Bacteria</taxon>
        <taxon>Pseudomonadati</taxon>
        <taxon>Pseudomonadota</taxon>
        <taxon>Gammaproteobacteria</taxon>
        <taxon>Oceanospirillales</taxon>
        <taxon>Oceanospirillaceae</taxon>
        <taxon>Neptunomonas</taxon>
    </lineage>
</organism>
<accession>A0A1N7M138</accession>
<dbReference type="AlphaFoldDB" id="A0A1N7M138"/>
<protein>
    <submittedName>
        <fullName evidence="1">Uncharacterized protein</fullName>
    </submittedName>
</protein>
<evidence type="ECO:0000313" key="2">
    <source>
        <dbReference type="Proteomes" id="UP000185999"/>
    </source>
</evidence>
<gene>
    <name evidence="1" type="ORF">SAMN05421760_10571</name>
</gene>
<name>A0A1N7M138_9GAMM</name>